<comment type="function">
    <text evidence="5">Catalyzes the reversible hydration of carbon dioxide to form bicarbonate.</text>
</comment>
<dbReference type="PANTHER" id="PTHR43175">
    <property type="entry name" value="CARBONIC ANHYDRASE"/>
    <property type="match status" value="1"/>
</dbReference>
<protein>
    <recommendedName>
        <fullName evidence="2">carbonic anhydrase</fullName>
        <ecNumber evidence="2">4.2.1.1</ecNumber>
    </recommendedName>
</protein>
<dbReference type="Gene3D" id="3.40.1050.10">
    <property type="entry name" value="Carbonic anhydrase"/>
    <property type="match status" value="1"/>
</dbReference>
<dbReference type="RefSeq" id="WP_167034799.1">
    <property type="nucleotide sequence ID" value="NZ_CP050177.1"/>
</dbReference>
<evidence type="ECO:0000256" key="5">
    <source>
        <dbReference type="ARBA" id="ARBA00024993"/>
    </source>
</evidence>
<dbReference type="GO" id="GO:0004089">
    <property type="term" value="F:carbonate dehydratase activity"/>
    <property type="evidence" value="ECO:0007669"/>
    <property type="project" value="UniProtKB-EC"/>
</dbReference>
<dbReference type="Pfam" id="PF00484">
    <property type="entry name" value="Pro_CA"/>
    <property type="match status" value="1"/>
</dbReference>
<dbReference type="EMBL" id="CP050177">
    <property type="protein sequence ID" value="QIQ06077.1"/>
    <property type="molecule type" value="Genomic_DNA"/>
</dbReference>
<evidence type="ECO:0000313" key="8">
    <source>
        <dbReference type="EMBL" id="QIQ06077.1"/>
    </source>
</evidence>
<keyword evidence="4 7" id="KW-0862">Zinc</keyword>
<evidence type="ECO:0000256" key="1">
    <source>
        <dbReference type="ARBA" id="ARBA00006217"/>
    </source>
</evidence>
<reference evidence="8 9" key="1">
    <citation type="submission" date="2020-03" db="EMBL/GenBank/DDBJ databases">
        <title>A novel species.</title>
        <authorList>
            <person name="Gao J."/>
        </authorList>
    </citation>
    <scope>NUCLEOTIDE SEQUENCE [LARGE SCALE GENOMIC DNA]</scope>
    <source>
        <strain evidence="8 9">QMT-12</strain>
    </source>
</reference>
<comment type="catalytic activity">
    <reaction evidence="6">
        <text>hydrogencarbonate + H(+) = CO2 + H2O</text>
        <dbReference type="Rhea" id="RHEA:10748"/>
        <dbReference type="ChEBI" id="CHEBI:15377"/>
        <dbReference type="ChEBI" id="CHEBI:15378"/>
        <dbReference type="ChEBI" id="CHEBI:16526"/>
        <dbReference type="ChEBI" id="CHEBI:17544"/>
        <dbReference type="EC" id="4.2.1.1"/>
    </reaction>
</comment>
<evidence type="ECO:0000256" key="3">
    <source>
        <dbReference type="ARBA" id="ARBA00022723"/>
    </source>
</evidence>
<name>A0A6G9H7K0_9ACTN</name>
<dbReference type="InterPro" id="IPR036874">
    <property type="entry name" value="Carbonic_anhydrase_sf"/>
</dbReference>
<evidence type="ECO:0000256" key="7">
    <source>
        <dbReference type="PIRSR" id="PIRSR601765-1"/>
    </source>
</evidence>
<comment type="similarity">
    <text evidence="1">Belongs to the beta-class carbonic anhydrase family.</text>
</comment>
<dbReference type="SMART" id="SM00947">
    <property type="entry name" value="Pro_CA"/>
    <property type="match status" value="1"/>
</dbReference>
<feature type="binding site" evidence="7">
    <location>
        <position position="36"/>
    </location>
    <ligand>
        <name>Zn(2+)</name>
        <dbReference type="ChEBI" id="CHEBI:29105"/>
    </ligand>
</feature>
<evidence type="ECO:0000313" key="9">
    <source>
        <dbReference type="Proteomes" id="UP000501179"/>
    </source>
</evidence>
<comment type="cofactor">
    <cofactor evidence="7">
        <name>Zn(2+)</name>
        <dbReference type="ChEBI" id="CHEBI:29105"/>
    </cofactor>
    <text evidence="7">Binds 1 zinc ion per subunit.</text>
</comment>
<evidence type="ECO:0000256" key="4">
    <source>
        <dbReference type="ARBA" id="ARBA00022833"/>
    </source>
</evidence>
<feature type="binding site" evidence="7">
    <location>
        <position position="100"/>
    </location>
    <ligand>
        <name>Zn(2+)</name>
        <dbReference type="ChEBI" id="CHEBI:29105"/>
    </ligand>
</feature>
<dbReference type="GO" id="GO:0008270">
    <property type="term" value="F:zinc ion binding"/>
    <property type="evidence" value="ECO:0007669"/>
    <property type="project" value="InterPro"/>
</dbReference>
<evidence type="ECO:0000256" key="2">
    <source>
        <dbReference type="ARBA" id="ARBA00012925"/>
    </source>
</evidence>
<dbReference type="SUPFAM" id="SSF53056">
    <property type="entry name" value="beta-carbonic anhydrase, cab"/>
    <property type="match status" value="1"/>
</dbReference>
<feature type="binding site" evidence="7">
    <location>
        <position position="97"/>
    </location>
    <ligand>
        <name>Zn(2+)</name>
        <dbReference type="ChEBI" id="CHEBI:29105"/>
    </ligand>
</feature>
<sequence length="171" mass="18362">MGAVETLTGRNKDFAESRYDASLRMRPTLATIVIGCVDARVDPAGVLGAAPGEIMAIRNVGGRVTPHALDELFILRNVARAVGDDIDPGWDLIVMHHTQCGITQVHDRPDLLAPYFGVAEDQVDTMRVGNPYDAVALDVSVLRADERLAGARVAGLVYDVTTGRVETVVEP</sequence>
<proteinExistence type="inferred from homology"/>
<dbReference type="InterPro" id="IPR001765">
    <property type="entry name" value="Carbonic_anhydrase"/>
</dbReference>
<dbReference type="EC" id="4.2.1.1" evidence="2"/>
<dbReference type="Proteomes" id="UP000501179">
    <property type="component" value="Chromosome"/>
</dbReference>
<gene>
    <name evidence="8" type="ORF">HA039_30590</name>
</gene>
<dbReference type="KEGG" id="slia:HA039_30590"/>
<keyword evidence="9" id="KW-1185">Reference proteome</keyword>
<feature type="binding site" evidence="7">
    <location>
        <position position="38"/>
    </location>
    <ligand>
        <name>Zn(2+)</name>
        <dbReference type="ChEBI" id="CHEBI:29105"/>
    </ligand>
</feature>
<organism evidence="8 9">
    <name type="scientific">Streptomyces liangshanensis</name>
    <dbReference type="NCBI Taxonomy" id="2717324"/>
    <lineage>
        <taxon>Bacteria</taxon>
        <taxon>Bacillati</taxon>
        <taxon>Actinomycetota</taxon>
        <taxon>Actinomycetes</taxon>
        <taxon>Kitasatosporales</taxon>
        <taxon>Streptomycetaceae</taxon>
        <taxon>Streptomyces</taxon>
    </lineage>
</organism>
<evidence type="ECO:0000256" key="6">
    <source>
        <dbReference type="ARBA" id="ARBA00048348"/>
    </source>
</evidence>
<dbReference type="PANTHER" id="PTHR43175:SF3">
    <property type="entry name" value="CARBON DISULFIDE HYDROLASE"/>
    <property type="match status" value="1"/>
</dbReference>
<accession>A0A6G9H7K0</accession>
<dbReference type="AlphaFoldDB" id="A0A6G9H7K0"/>
<keyword evidence="3 7" id="KW-0479">Metal-binding</keyword>